<gene>
    <name evidence="2" type="ORF">R50_1670</name>
</gene>
<dbReference type="Pfam" id="PF21645">
    <property type="entry name" value="FakA-like_M"/>
    <property type="match status" value="1"/>
</dbReference>
<evidence type="ECO:0000259" key="1">
    <source>
        <dbReference type="PROSITE" id="PS51480"/>
    </source>
</evidence>
<name>A0A6F8ZI87_9FIRM</name>
<sequence length="475" mass="49327">MTTVTGERLRQWLAAAEERLGQQAREIDRLNVFPVPDGDTGHNMLATLREARAAAGRAAGSSLEVVARAAADGAMLGARGNSGMILSQLLRGMQLAARGREAWDADGLAEALQRAAEQAYAKVYRPVEGTVLTVARAMAAAARGAPTVAAVLAAALEAGWEALAGTRDQLPALRRAGVVDAGARGWLAVVEAWALVEGVAPPAAVPGDGERARRQAAVPVARPYDVEALLTGPIGGLAAEEAAARLEELGDSVVVAASEAGLKVHVHTDRPAELVALLAGWGGIRRLELQDMRLQMAEAARAEGGLRVAGEARWAPVLAELGAELAEPAAAADGAGWIWALPGRGPAGALAVPGPALAALAALHYDPGRAWGENRRIMAQAVAGARHYRVWREPGGWRLEGAGPPLPSRADLADRIAGPADGGPVTVYIDARSSEEERTWWESRLNAVVVPLPPAETGPWLEIVVESGSGTPSTD</sequence>
<organism evidence="2 3">
    <name type="scientific">Candidatus Hydrogenisulfobacillus filiaventi</name>
    <dbReference type="NCBI Taxonomy" id="2707344"/>
    <lineage>
        <taxon>Bacteria</taxon>
        <taxon>Bacillati</taxon>
        <taxon>Bacillota</taxon>
        <taxon>Clostridia</taxon>
        <taxon>Eubacteriales</taxon>
        <taxon>Clostridiales Family XVII. Incertae Sedis</taxon>
        <taxon>Candidatus Hydrogenisulfobacillus</taxon>
    </lineage>
</organism>
<dbReference type="InterPro" id="IPR004007">
    <property type="entry name" value="DhaL_dom"/>
</dbReference>
<dbReference type="SMART" id="SM01121">
    <property type="entry name" value="Dak1_2"/>
    <property type="match status" value="1"/>
</dbReference>
<dbReference type="SMART" id="SM01120">
    <property type="entry name" value="Dak2"/>
    <property type="match status" value="1"/>
</dbReference>
<accession>A0A6F8ZI87</accession>
<evidence type="ECO:0000313" key="3">
    <source>
        <dbReference type="Proteomes" id="UP000503399"/>
    </source>
</evidence>
<dbReference type="EMBL" id="LR778114">
    <property type="protein sequence ID" value="CAB1129171.1"/>
    <property type="molecule type" value="Genomic_DNA"/>
</dbReference>
<dbReference type="InterPro" id="IPR048394">
    <property type="entry name" value="FakA-like_M"/>
</dbReference>
<dbReference type="InterPro" id="IPR050270">
    <property type="entry name" value="DegV_domain_contain"/>
</dbReference>
<dbReference type="PROSITE" id="PS51480">
    <property type="entry name" value="DHAL"/>
    <property type="match status" value="1"/>
</dbReference>
<dbReference type="Proteomes" id="UP000503399">
    <property type="component" value="Chromosome"/>
</dbReference>
<dbReference type="PANTHER" id="PTHR33434">
    <property type="entry name" value="DEGV DOMAIN-CONTAINING PROTEIN DR_1986-RELATED"/>
    <property type="match status" value="1"/>
</dbReference>
<dbReference type="Gene3D" id="1.25.40.340">
    <property type="match status" value="1"/>
</dbReference>
<evidence type="ECO:0000313" key="2">
    <source>
        <dbReference type="EMBL" id="CAB1129171.1"/>
    </source>
</evidence>
<dbReference type="Pfam" id="PF02734">
    <property type="entry name" value="Dak2"/>
    <property type="match status" value="1"/>
</dbReference>
<reference evidence="2 3" key="1">
    <citation type="submission" date="2020-02" db="EMBL/GenBank/DDBJ databases">
        <authorList>
            <person name="Hogendoorn C."/>
        </authorList>
    </citation>
    <scope>NUCLEOTIDE SEQUENCE [LARGE SCALE GENOMIC DNA]</scope>
    <source>
        <strain evidence="2">R501</strain>
    </source>
</reference>
<dbReference type="InterPro" id="IPR036117">
    <property type="entry name" value="DhaL_dom_sf"/>
</dbReference>
<dbReference type="SUPFAM" id="SSF101473">
    <property type="entry name" value="DhaL-like"/>
    <property type="match status" value="1"/>
</dbReference>
<proteinExistence type="predicted"/>
<feature type="domain" description="DhaL" evidence="1">
    <location>
        <begin position="7"/>
        <end position="195"/>
    </location>
</feature>
<protein>
    <submittedName>
        <fullName evidence="2">Putative DhaL domain-containing protein</fullName>
    </submittedName>
</protein>
<dbReference type="GO" id="GO:0006071">
    <property type="term" value="P:glycerol metabolic process"/>
    <property type="evidence" value="ECO:0007669"/>
    <property type="project" value="InterPro"/>
</dbReference>
<keyword evidence="3" id="KW-1185">Reference proteome</keyword>
<dbReference type="InterPro" id="IPR033470">
    <property type="entry name" value="FakA-like_C"/>
</dbReference>
<dbReference type="AlphaFoldDB" id="A0A6F8ZI87"/>
<dbReference type="GO" id="GO:0004371">
    <property type="term" value="F:glycerone kinase activity"/>
    <property type="evidence" value="ECO:0007669"/>
    <property type="project" value="InterPro"/>
</dbReference>
<dbReference type="KEGG" id="hfv:R50_1670"/>
<dbReference type="PANTHER" id="PTHR33434:SF4">
    <property type="entry name" value="PHOSPHATASE PROTEIN"/>
    <property type="match status" value="1"/>
</dbReference>